<accession>A0ABQ6PN90</accession>
<sequence>MADEVSVDNSVVFKVRFIQFSPKSQGNSGRQAKVFPSLCTMVRKDSKSHKKARKYSGF</sequence>
<dbReference type="EMBL" id="BTPD01000005">
    <property type="protein sequence ID" value="GMQ29116.1"/>
    <property type="molecule type" value="Genomic_DNA"/>
</dbReference>
<evidence type="ECO:0000313" key="2">
    <source>
        <dbReference type="Proteomes" id="UP001338309"/>
    </source>
</evidence>
<keyword evidence="2" id="KW-1185">Reference proteome</keyword>
<comment type="caution">
    <text evidence="1">The sequence shown here is derived from an EMBL/GenBank/DDBJ whole genome shotgun (WGS) entry which is preliminary data.</text>
</comment>
<reference evidence="1 2" key="1">
    <citation type="submission" date="2023-08" db="EMBL/GenBank/DDBJ databases">
        <title>Draft genome sequence of Algoriphagus confluentis.</title>
        <authorList>
            <person name="Takatani N."/>
            <person name="Hosokawa M."/>
            <person name="Sawabe T."/>
        </authorList>
    </citation>
    <scope>NUCLEOTIDE SEQUENCE [LARGE SCALE GENOMIC DNA]</scope>
    <source>
        <strain evidence="1 2">NBRC 111222</strain>
    </source>
</reference>
<evidence type="ECO:0000313" key="1">
    <source>
        <dbReference type="EMBL" id="GMQ29116.1"/>
    </source>
</evidence>
<proteinExistence type="predicted"/>
<name>A0ABQ6PN90_9BACT</name>
<organism evidence="1 2">
    <name type="scientific">Algoriphagus confluentis</name>
    <dbReference type="NCBI Taxonomy" id="1697556"/>
    <lineage>
        <taxon>Bacteria</taxon>
        <taxon>Pseudomonadati</taxon>
        <taxon>Bacteroidota</taxon>
        <taxon>Cytophagia</taxon>
        <taxon>Cytophagales</taxon>
        <taxon>Cyclobacteriaceae</taxon>
        <taxon>Algoriphagus</taxon>
    </lineage>
</organism>
<gene>
    <name evidence="1" type="ORF">Aconfl_17590</name>
</gene>
<dbReference type="Proteomes" id="UP001338309">
    <property type="component" value="Unassembled WGS sequence"/>
</dbReference>
<protein>
    <submittedName>
        <fullName evidence="1">Uncharacterized protein</fullName>
    </submittedName>
</protein>